<organism evidence="1 2">
    <name type="scientific">Ameyamaea chiangmaiensis</name>
    <dbReference type="NCBI Taxonomy" id="442969"/>
    <lineage>
        <taxon>Bacteria</taxon>
        <taxon>Pseudomonadati</taxon>
        <taxon>Pseudomonadota</taxon>
        <taxon>Alphaproteobacteria</taxon>
        <taxon>Acetobacterales</taxon>
        <taxon>Acetobacteraceae</taxon>
        <taxon>Ameyamaea</taxon>
    </lineage>
</organism>
<evidence type="ECO:0000313" key="2">
    <source>
        <dbReference type="Proteomes" id="UP000585665"/>
    </source>
</evidence>
<dbReference type="AlphaFoldDB" id="A0A850PDN1"/>
<dbReference type="InterPro" id="IPR014721">
    <property type="entry name" value="Ribsml_uS5_D2-typ_fold_subgr"/>
</dbReference>
<keyword evidence="1" id="KW-0418">Kinase</keyword>
<reference evidence="1 2" key="1">
    <citation type="submission" date="2020-06" db="EMBL/GenBank/DDBJ databases">
        <title>Description of novel acetic acid bacteria.</title>
        <authorList>
            <person name="Sombolestani A."/>
        </authorList>
    </citation>
    <scope>NUCLEOTIDE SEQUENCE [LARGE SCALE GENOMIC DNA]</scope>
    <source>
        <strain evidence="1 2">LMG 27010</strain>
    </source>
</reference>
<dbReference type="SUPFAM" id="SSF54211">
    <property type="entry name" value="Ribosomal protein S5 domain 2-like"/>
    <property type="match status" value="1"/>
</dbReference>
<keyword evidence="1" id="KW-0808">Transferase</keyword>
<dbReference type="Gene3D" id="3.30.230.10">
    <property type="match status" value="1"/>
</dbReference>
<dbReference type="InterPro" id="IPR020568">
    <property type="entry name" value="Ribosomal_Su5_D2-typ_SF"/>
</dbReference>
<sequence length="44" mass="4897">MTTVEDQAPAKINLYLHVNGRRADRYHLLDNLAVFADAADGLRA</sequence>
<proteinExistence type="predicted"/>
<dbReference type="EMBL" id="JABXXR010000280">
    <property type="protein sequence ID" value="NVN42118.1"/>
    <property type="molecule type" value="Genomic_DNA"/>
</dbReference>
<feature type="non-terminal residue" evidence="1">
    <location>
        <position position="44"/>
    </location>
</feature>
<dbReference type="GO" id="GO:0016301">
    <property type="term" value="F:kinase activity"/>
    <property type="evidence" value="ECO:0007669"/>
    <property type="project" value="UniProtKB-KW"/>
</dbReference>
<keyword evidence="2" id="KW-1185">Reference proteome</keyword>
<gene>
    <name evidence="1" type="ORF">HUK82_16350</name>
</gene>
<evidence type="ECO:0000313" key="1">
    <source>
        <dbReference type="EMBL" id="NVN42118.1"/>
    </source>
</evidence>
<dbReference type="Proteomes" id="UP000585665">
    <property type="component" value="Unassembled WGS sequence"/>
</dbReference>
<name>A0A850PDN1_9PROT</name>
<comment type="caution">
    <text evidence="1">The sequence shown here is derived from an EMBL/GenBank/DDBJ whole genome shotgun (WGS) entry which is preliminary data.</text>
</comment>
<accession>A0A850PDN1</accession>
<protein>
    <submittedName>
        <fullName evidence="1">4-(Cytidine 5'-diphospho)-2-C-methyl-D-erythritol kinase</fullName>
    </submittedName>
</protein>